<dbReference type="AlphaFoldDB" id="A0A5C3M5H9"/>
<dbReference type="Gene3D" id="3.30.160.60">
    <property type="entry name" value="Classic Zinc Finger"/>
    <property type="match status" value="1"/>
</dbReference>
<evidence type="ECO:0000256" key="1">
    <source>
        <dbReference type="SAM" id="MobiDB-lite"/>
    </source>
</evidence>
<evidence type="ECO:0000313" key="3">
    <source>
        <dbReference type="Proteomes" id="UP000308652"/>
    </source>
</evidence>
<feature type="compositionally biased region" description="Polar residues" evidence="1">
    <location>
        <begin position="253"/>
        <end position="264"/>
    </location>
</feature>
<feature type="region of interest" description="Disordered" evidence="1">
    <location>
        <begin position="166"/>
        <end position="264"/>
    </location>
</feature>
<proteinExistence type="predicted"/>
<feature type="compositionally biased region" description="Low complexity" evidence="1">
    <location>
        <begin position="37"/>
        <end position="76"/>
    </location>
</feature>
<name>A0A5C3M5H9_9AGAR</name>
<feature type="region of interest" description="Disordered" evidence="1">
    <location>
        <begin position="35"/>
        <end position="76"/>
    </location>
</feature>
<protein>
    <recommendedName>
        <fullName evidence="4">C2H2-type domain-containing protein</fullName>
    </recommendedName>
</protein>
<evidence type="ECO:0000313" key="2">
    <source>
        <dbReference type="EMBL" id="TFK40669.1"/>
    </source>
</evidence>
<sequence length="379" mass="42429">MLPYYLPSIDYSMDPSSIELKKFLALTEYSVPEDVSSADSQRSPLSSSSPHLSPMGLESLSTSTSATSSSFGSPLSPQQTLDYDFCEGKSNRNRALLLANRKLSLDIEHQRNIDMRHDMVFYDVETPLFPNNLTVPLHFISHELHDHQPIRAKRGLVLFQSETFLSPNNSSRESSPLFGHSDSEDADGESEDSDADDDYVPPTEITTSHKRRRAAGPSPRRKPSHSPSSSSFSHPASKRTRPLPGSRVRHSPPSRNKQASSVETIQRAVEDTTAASTGFICPECGWQQVNRRMPDFKRHLKTHTRPSESDQAKGWWCKGILLEHTTDYHVSASSQPYDFLGRQRVGGCLRTFSRRDALKRHLDNSNTTCIGRPCEATED</sequence>
<organism evidence="2 3">
    <name type="scientific">Crucibulum laeve</name>
    <dbReference type="NCBI Taxonomy" id="68775"/>
    <lineage>
        <taxon>Eukaryota</taxon>
        <taxon>Fungi</taxon>
        <taxon>Dikarya</taxon>
        <taxon>Basidiomycota</taxon>
        <taxon>Agaricomycotina</taxon>
        <taxon>Agaricomycetes</taxon>
        <taxon>Agaricomycetidae</taxon>
        <taxon>Agaricales</taxon>
        <taxon>Agaricineae</taxon>
        <taxon>Nidulariaceae</taxon>
        <taxon>Crucibulum</taxon>
    </lineage>
</organism>
<feature type="compositionally biased region" description="Basic residues" evidence="1">
    <location>
        <begin position="208"/>
        <end position="224"/>
    </location>
</feature>
<accession>A0A5C3M5H9</accession>
<dbReference type="EMBL" id="ML213596">
    <property type="protein sequence ID" value="TFK40669.1"/>
    <property type="molecule type" value="Genomic_DNA"/>
</dbReference>
<reference evidence="2 3" key="1">
    <citation type="journal article" date="2019" name="Nat. Ecol. Evol.">
        <title>Megaphylogeny resolves global patterns of mushroom evolution.</title>
        <authorList>
            <person name="Varga T."/>
            <person name="Krizsan K."/>
            <person name="Foldi C."/>
            <person name="Dima B."/>
            <person name="Sanchez-Garcia M."/>
            <person name="Sanchez-Ramirez S."/>
            <person name="Szollosi G.J."/>
            <person name="Szarkandi J.G."/>
            <person name="Papp V."/>
            <person name="Albert L."/>
            <person name="Andreopoulos W."/>
            <person name="Angelini C."/>
            <person name="Antonin V."/>
            <person name="Barry K.W."/>
            <person name="Bougher N.L."/>
            <person name="Buchanan P."/>
            <person name="Buyck B."/>
            <person name="Bense V."/>
            <person name="Catcheside P."/>
            <person name="Chovatia M."/>
            <person name="Cooper J."/>
            <person name="Damon W."/>
            <person name="Desjardin D."/>
            <person name="Finy P."/>
            <person name="Geml J."/>
            <person name="Haridas S."/>
            <person name="Hughes K."/>
            <person name="Justo A."/>
            <person name="Karasinski D."/>
            <person name="Kautmanova I."/>
            <person name="Kiss B."/>
            <person name="Kocsube S."/>
            <person name="Kotiranta H."/>
            <person name="LaButti K.M."/>
            <person name="Lechner B.E."/>
            <person name="Liimatainen K."/>
            <person name="Lipzen A."/>
            <person name="Lukacs Z."/>
            <person name="Mihaltcheva S."/>
            <person name="Morgado L.N."/>
            <person name="Niskanen T."/>
            <person name="Noordeloos M.E."/>
            <person name="Ohm R.A."/>
            <person name="Ortiz-Santana B."/>
            <person name="Ovrebo C."/>
            <person name="Racz N."/>
            <person name="Riley R."/>
            <person name="Savchenko A."/>
            <person name="Shiryaev A."/>
            <person name="Soop K."/>
            <person name="Spirin V."/>
            <person name="Szebenyi C."/>
            <person name="Tomsovsky M."/>
            <person name="Tulloss R.E."/>
            <person name="Uehling J."/>
            <person name="Grigoriev I.V."/>
            <person name="Vagvolgyi C."/>
            <person name="Papp T."/>
            <person name="Martin F.M."/>
            <person name="Miettinen O."/>
            <person name="Hibbett D.S."/>
            <person name="Nagy L.G."/>
        </authorList>
    </citation>
    <scope>NUCLEOTIDE SEQUENCE [LARGE SCALE GENOMIC DNA]</scope>
    <source>
        <strain evidence="2 3">CBS 166.37</strain>
    </source>
</reference>
<dbReference type="Proteomes" id="UP000308652">
    <property type="component" value="Unassembled WGS sequence"/>
</dbReference>
<dbReference type="STRING" id="68775.A0A5C3M5H9"/>
<feature type="compositionally biased region" description="Basic residues" evidence="1">
    <location>
        <begin position="236"/>
        <end position="252"/>
    </location>
</feature>
<feature type="compositionally biased region" description="Acidic residues" evidence="1">
    <location>
        <begin position="184"/>
        <end position="199"/>
    </location>
</feature>
<feature type="compositionally biased region" description="Low complexity" evidence="1">
    <location>
        <begin position="225"/>
        <end position="235"/>
    </location>
</feature>
<gene>
    <name evidence="2" type="ORF">BDQ12DRAFT_733875</name>
</gene>
<dbReference type="OrthoDB" id="8922241at2759"/>
<keyword evidence="3" id="KW-1185">Reference proteome</keyword>
<evidence type="ECO:0008006" key="4">
    <source>
        <dbReference type="Google" id="ProtNLM"/>
    </source>
</evidence>